<comment type="caution">
    <text evidence="4">The sequence shown here is derived from an EMBL/GenBank/DDBJ whole genome shotgun (WGS) entry which is preliminary data.</text>
</comment>
<feature type="domain" description="YdbS-like PH" evidence="2">
    <location>
        <begin position="153"/>
        <end position="219"/>
    </location>
</feature>
<organism evidence="4 5">
    <name type="scientific">Candidatus Sysuiplasma superficiale</name>
    <dbReference type="NCBI Taxonomy" id="2823368"/>
    <lineage>
        <taxon>Archaea</taxon>
        <taxon>Methanobacteriati</taxon>
        <taxon>Thermoplasmatota</taxon>
        <taxon>Thermoplasmata</taxon>
        <taxon>Candidatus Sysuiplasmatales</taxon>
        <taxon>Candidatus Sysuiplasmataceae</taxon>
        <taxon>Candidatus Sysuiplasma</taxon>
    </lineage>
</organism>
<dbReference type="InterPro" id="IPR005182">
    <property type="entry name" value="YdbS-like_PH"/>
</dbReference>
<dbReference type="Pfam" id="PF03703">
    <property type="entry name" value="bPH_2"/>
    <property type="match status" value="1"/>
</dbReference>
<name>A0A8J7YUV0_9ARCH</name>
<accession>A0A8J7YUV0</accession>
<evidence type="ECO:0000256" key="1">
    <source>
        <dbReference type="SAM" id="Phobius"/>
    </source>
</evidence>
<dbReference type="InterPro" id="IPR026870">
    <property type="entry name" value="Zinc_ribbon_dom"/>
</dbReference>
<evidence type="ECO:0000259" key="2">
    <source>
        <dbReference type="Pfam" id="PF03703"/>
    </source>
</evidence>
<dbReference type="Proteomes" id="UP000716004">
    <property type="component" value="Unassembled WGS sequence"/>
</dbReference>
<keyword evidence="1" id="KW-1133">Transmembrane helix</keyword>
<feature type="transmembrane region" description="Helical" evidence="1">
    <location>
        <begin position="125"/>
        <end position="151"/>
    </location>
</feature>
<dbReference type="EMBL" id="JAGVSJ010000036">
    <property type="protein sequence ID" value="MBX8632575.1"/>
    <property type="molecule type" value="Genomic_DNA"/>
</dbReference>
<dbReference type="PANTHER" id="PTHR37938">
    <property type="entry name" value="BLL0215 PROTEIN"/>
    <property type="match status" value="1"/>
</dbReference>
<feature type="transmembrane region" description="Helical" evidence="1">
    <location>
        <begin position="88"/>
        <end position="113"/>
    </location>
</feature>
<evidence type="ECO:0000313" key="5">
    <source>
        <dbReference type="Proteomes" id="UP000716004"/>
    </source>
</evidence>
<evidence type="ECO:0000313" key="4">
    <source>
        <dbReference type="EMBL" id="MBX8632575.1"/>
    </source>
</evidence>
<sequence length="261" mass="28756">MPYCPNCGHSVGADSKFCENCGYKLNPSASPQVQMQQYTVGPANVSGQDIINDPVIKNYPPVTPPPDLPFRLQEGELILKAIKPSRRIIVKFSFSGIITTLFIFLFFIVPVSLSFVSSAAHSGGSVLFLIVIGFIVLVLIILLVSVFFGYLGYKKYSYWITNHRTIGKRGIIGFTIDSMPLENIADVIVARGIIDRILGISTLYIQPIGGSGFMVPVRGLGMNRYGGTNNFMGINPVDAPEIQQLIFHLRDLRKRETGKIL</sequence>
<reference evidence="4" key="1">
    <citation type="submission" date="2021-04" db="EMBL/GenBank/DDBJ databases">
        <title>Genomic insights into ecological role and evolution of a novel Thermoplasmata order Candidatus Sysuiplasmatales.</title>
        <authorList>
            <person name="Yuan Y."/>
        </authorList>
    </citation>
    <scope>NUCLEOTIDE SEQUENCE</scope>
    <source>
        <strain evidence="4">YP2-bin.285</strain>
    </source>
</reference>
<protein>
    <submittedName>
        <fullName evidence="4">PH domain-containing protein</fullName>
    </submittedName>
</protein>
<feature type="domain" description="Zinc-ribbon" evidence="3">
    <location>
        <begin position="3"/>
        <end position="25"/>
    </location>
</feature>
<keyword evidence="1" id="KW-0812">Transmembrane</keyword>
<proteinExistence type="predicted"/>
<dbReference type="Pfam" id="PF13240">
    <property type="entry name" value="Zn_Ribbon_1"/>
    <property type="match status" value="1"/>
</dbReference>
<evidence type="ECO:0000259" key="3">
    <source>
        <dbReference type="Pfam" id="PF13240"/>
    </source>
</evidence>
<keyword evidence="1" id="KW-0472">Membrane</keyword>
<dbReference type="PANTHER" id="PTHR37938:SF1">
    <property type="entry name" value="BLL0215 PROTEIN"/>
    <property type="match status" value="1"/>
</dbReference>
<dbReference type="AlphaFoldDB" id="A0A8J7YUV0"/>
<gene>
    <name evidence="4" type="ORF">J9259_08710</name>
</gene>